<organism evidence="1 2">
    <name type="scientific">Mycobacterium yunnanensis</name>
    <dbReference type="NCBI Taxonomy" id="368477"/>
    <lineage>
        <taxon>Bacteria</taxon>
        <taxon>Bacillati</taxon>
        <taxon>Actinomycetota</taxon>
        <taxon>Actinomycetes</taxon>
        <taxon>Mycobacteriales</taxon>
        <taxon>Mycobacteriaceae</taxon>
        <taxon>Mycobacterium</taxon>
    </lineage>
</organism>
<dbReference type="AlphaFoldDB" id="A0A9X2ZA46"/>
<dbReference type="EMBL" id="JACKVK010000014">
    <property type="protein sequence ID" value="MCV7424376.1"/>
    <property type="molecule type" value="Genomic_DNA"/>
</dbReference>
<dbReference type="RefSeq" id="WP_263999442.1">
    <property type="nucleotide sequence ID" value="NZ_JACKVK010000014.1"/>
</dbReference>
<accession>A0A9X2ZA46</accession>
<proteinExistence type="predicted"/>
<evidence type="ECO:0000313" key="2">
    <source>
        <dbReference type="Proteomes" id="UP001141629"/>
    </source>
</evidence>
<reference evidence="1" key="1">
    <citation type="submission" date="2020-07" db="EMBL/GenBank/DDBJ databases">
        <authorList>
            <person name="Pettersson B.M.F."/>
            <person name="Behra P.R.K."/>
            <person name="Ramesh M."/>
            <person name="Das S."/>
            <person name="Dasgupta S."/>
            <person name="Kirsebom L.A."/>
        </authorList>
    </citation>
    <scope>NUCLEOTIDE SEQUENCE</scope>
    <source>
        <strain evidence="1">DSM 44838</strain>
    </source>
</reference>
<dbReference type="InterPro" id="IPR036086">
    <property type="entry name" value="ParB/Sulfiredoxin_sf"/>
</dbReference>
<dbReference type="Pfam" id="PF20188">
    <property type="entry name" value="DUF6551"/>
    <property type="match status" value="1"/>
</dbReference>
<gene>
    <name evidence="1" type="ORF">H7K45_27905</name>
</gene>
<protein>
    <recommendedName>
        <fullName evidence="3">ParB-like nuclease domain-containing protein</fullName>
    </recommendedName>
</protein>
<dbReference type="Proteomes" id="UP001141629">
    <property type="component" value="Unassembled WGS sequence"/>
</dbReference>
<evidence type="ECO:0008006" key="3">
    <source>
        <dbReference type="Google" id="ProtNLM"/>
    </source>
</evidence>
<name>A0A9X2ZA46_9MYCO</name>
<sequence length="287" mass="31723">MTQAALDLDVYIAAIRVDEMFADLSYQRDVDTPEERARIRKMHAQWSPRLLGVLEVSDRGEESTGPRYAIVDGHHRWSAACMFDNPPALVANVHTGLTVADEAALFDKLNRERKSTNTWDHWRARRAAADPFVASVEATAARVGLTVAQQAKDGNVRCIGALEKVAKSGPGLPLLKDTLQVLHDTWGKQFDAYDAPLVSGMAMLLNAFDDDRVQWDRLVDGLIDLPPRRVKYVAQMKRDTTSGSLAKLVGLTMLERYNQVAQGGRLTVPPTFGSLRAAPKPKAVRHA</sequence>
<dbReference type="InterPro" id="IPR046681">
    <property type="entry name" value="DUF6551"/>
</dbReference>
<keyword evidence="2" id="KW-1185">Reference proteome</keyword>
<dbReference type="SUPFAM" id="SSF110849">
    <property type="entry name" value="ParB/Sulfiredoxin"/>
    <property type="match status" value="1"/>
</dbReference>
<comment type="caution">
    <text evidence="1">The sequence shown here is derived from an EMBL/GenBank/DDBJ whole genome shotgun (WGS) entry which is preliminary data.</text>
</comment>
<reference evidence="1" key="2">
    <citation type="journal article" date="2022" name="BMC Genomics">
        <title>Comparative genome analysis of mycobacteria focusing on tRNA and non-coding RNA.</title>
        <authorList>
            <person name="Behra P.R.K."/>
            <person name="Pettersson B.M.F."/>
            <person name="Ramesh M."/>
            <person name="Das S."/>
            <person name="Dasgupta S."/>
            <person name="Kirsebom L.A."/>
        </authorList>
    </citation>
    <scope>NUCLEOTIDE SEQUENCE</scope>
    <source>
        <strain evidence="1">DSM 44838</strain>
    </source>
</reference>
<evidence type="ECO:0000313" key="1">
    <source>
        <dbReference type="EMBL" id="MCV7424376.1"/>
    </source>
</evidence>